<protein>
    <recommendedName>
        <fullName evidence="3">non-specific serine/threonine protein kinase</fullName>
        <ecNumber evidence="3">2.7.11.1</ecNumber>
    </recommendedName>
</protein>
<dbReference type="InterPro" id="IPR011990">
    <property type="entry name" value="TPR-like_helical_dom_sf"/>
</dbReference>
<evidence type="ECO:0000256" key="14">
    <source>
        <dbReference type="ARBA" id="ARBA00048679"/>
    </source>
</evidence>
<dbReference type="GO" id="GO:0005524">
    <property type="term" value="F:ATP binding"/>
    <property type="evidence" value="ECO:0007669"/>
    <property type="project" value="UniProtKB-KW"/>
</dbReference>
<dbReference type="SUPFAM" id="SSF56112">
    <property type="entry name" value="Protein kinase-like (PK-like)"/>
    <property type="match status" value="1"/>
</dbReference>
<evidence type="ECO:0000256" key="5">
    <source>
        <dbReference type="ARBA" id="ARBA00022527"/>
    </source>
</evidence>
<keyword evidence="9 17" id="KW-0418">Kinase</keyword>
<comment type="catalytic activity">
    <reaction evidence="13">
        <text>L-threonyl-[protein] + ATP = O-phospho-L-threonyl-[protein] + ADP + H(+)</text>
        <dbReference type="Rhea" id="RHEA:46608"/>
        <dbReference type="Rhea" id="RHEA-COMP:11060"/>
        <dbReference type="Rhea" id="RHEA-COMP:11605"/>
        <dbReference type="ChEBI" id="CHEBI:15378"/>
        <dbReference type="ChEBI" id="CHEBI:30013"/>
        <dbReference type="ChEBI" id="CHEBI:30616"/>
        <dbReference type="ChEBI" id="CHEBI:61977"/>
        <dbReference type="ChEBI" id="CHEBI:456216"/>
        <dbReference type="EC" id="2.7.11.1"/>
    </reaction>
</comment>
<organism evidence="17">
    <name type="scientific">Sesamum latifolium</name>
    <dbReference type="NCBI Taxonomy" id="2727402"/>
    <lineage>
        <taxon>Eukaryota</taxon>
        <taxon>Viridiplantae</taxon>
        <taxon>Streptophyta</taxon>
        <taxon>Embryophyta</taxon>
        <taxon>Tracheophyta</taxon>
        <taxon>Spermatophyta</taxon>
        <taxon>Magnoliopsida</taxon>
        <taxon>eudicotyledons</taxon>
        <taxon>Gunneridae</taxon>
        <taxon>Pentapetalae</taxon>
        <taxon>asterids</taxon>
        <taxon>lamiids</taxon>
        <taxon>Lamiales</taxon>
        <taxon>Pedaliaceae</taxon>
        <taxon>Sesamum</taxon>
    </lineage>
</organism>
<dbReference type="InterPro" id="IPR045845">
    <property type="entry name" value="BSK"/>
</dbReference>
<dbReference type="Pfam" id="PF25575">
    <property type="entry name" value="TPR_BSK1_C"/>
    <property type="match status" value="1"/>
</dbReference>
<dbReference type="EC" id="2.7.11.1" evidence="3"/>
<dbReference type="PANTHER" id="PTHR45863:SF7">
    <property type="entry name" value="SERINE_THREONINE-PROTEIN KINASE BSK5"/>
    <property type="match status" value="1"/>
</dbReference>
<keyword evidence="12" id="KW-0449">Lipoprotein</keyword>
<evidence type="ECO:0000256" key="12">
    <source>
        <dbReference type="ARBA" id="ARBA00023288"/>
    </source>
</evidence>
<dbReference type="InterPro" id="IPR058209">
    <property type="entry name" value="TPR_BSK1_C"/>
</dbReference>
<evidence type="ECO:0000256" key="15">
    <source>
        <dbReference type="SAM" id="Phobius"/>
    </source>
</evidence>
<feature type="transmembrane region" description="Helical" evidence="15">
    <location>
        <begin position="198"/>
        <end position="219"/>
    </location>
</feature>
<evidence type="ECO:0000256" key="9">
    <source>
        <dbReference type="ARBA" id="ARBA00022777"/>
    </source>
</evidence>
<evidence type="ECO:0000256" key="2">
    <source>
        <dbReference type="ARBA" id="ARBA00008684"/>
    </source>
</evidence>
<evidence type="ECO:0000256" key="10">
    <source>
        <dbReference type="ARBA" id="ARBA00022840"/>
    </source>
</evidence>
<dbReference type="EMBL" id="JACGWN010000010">
    <property type="protein sequence ID" value="KAL0426287.1"/>
    <property type="molecule type" value="Genomic_DNA"/>
</dbReference>
<evidence type="ECO:0000259" key="16">
    <source>
        <dbReference type="Pfam" id="PF25575"/>
    </source>
</evidence>
<reference evidence="17" key="1">
    <citation type="submission" date="2020-06" db="EMBL/GenBank/DDBJ databases">
        <authorList>
            <person name="Li T."/>
            <person name="Hu X."/>
            <person name="Zhang T."/>
            <person name="Song X."/>
            <person name="Zhang H."/>
            <person name="Dai N."/>
            <person name="Sheng W."/>
            <person name="Hou X."/>
            <person name="Wei L."/>
        </authorList>
    </citation>
    <scope>NUCLEOTIDE SEQUENCE</scope>
    <source>
        <strain evidence="17">KEN1</strain>
        <tissue evidence="17">Leaf</tissue>
    </source>
</reference>
<sequence>MGARCSKFSFCWWHSHLKPSAPQSSDLENGEKDSLPSFREFSWDELKAATNGFSSDNIVSEHGEKAPNVVYKGLLENERWIAVKRFNKSAWPDSRQFLDEAKAVGNLRSERLANLIGCCCEGRKDCWWQSLCRMRLWQSICFIVALEVAKDRKWVQTVKNDRDWRFRWENQPMKWAMRLRVALYLAQALEYCSRRRNIMILMLVFMHMLILFCRVLCYLSCSVSRVEKALDLIRGKNFLMLMDSCLEGHFSNDDGTELVKLATRCLQYEARERPNAKSLVTSLMSLQKETEPLQLSPMGEACLRMDLTAIHEILDKTGYKDDEGIANELSFQMWTNQMQETLNSKKQGDAAFRAKDFTTAIDCYTQHIVPGKGSTEQMLCLVCSSLMGVQWYQTVYARRCLSYLMSDMANEALGDAMQALVVSPEWPTAFHLQAASLFALGMENDAQQSLREATNLEATRKRN</sequence>
<dbReference type="AlphaFoldDB" id="A0AAW2VDS2"/>
<keyword evidence="10" id="KW-0067">ATP-binding</keyword>
<keyword evidence="4" id="KW-1003">Cell membrane</keyword>
<feature type="domain" description="Serine/threonine-protein kinase BSK1-like TPR repeats" evidence="16">
    <location>
        <begin position="300"/>
        <end position="434"/>
    </location>
</feature>
<name>A0AAW2VDS2_9LAMI</name>
<dbReference type="Gene3D" id="3.30.200.20">
    <property type="entry name" value="Phosphorylase Kinase, domain 1"/>
    <property type="match status" value="1"/>
</dbReference>
<dbReference type="InterPro" id="IPR011009">
    <property type="entry name" value="Kinase-like_dom_sf"/>
</dbReference>
<gene>
    <name evidence="17" type="ORF">Slati_2803500</name>
</gene>
<accession>A0AAW2VDS2</accession>
<comment type="similarity">
    <text evidence="2">Belongs to the protein kinase superfamily. Ser/Thr protein kinase family.</text>
</comment>
<evidence type="ECO:0000256" key="6">
    <source>
        <dbReference type="ARBA" id="ARBA00022679"/>
    </source>
</evidence>
<dbReference type="PANTHER" id="PTHR45863">
    <property type="entry name" value="SERINE/THREONINE-PROTEIN KINASE BSK5"/>
    <property type="match status" value="1"/>
</dbReference>
<evidence type="ECO:0000313" key="17">
    <source>
        <dbReference type="EMBL" id="KAL0426287.1"/>
    </source>
</evidence>
<comment type="caution">
    <text evidence="17">The sequence shown here is derived from an EMBL/GenBank/DDBJ whole genome shotgun (WGS) entry which is preliminary data.</text>
</comment>
<dbReference type="FunFam" id="3.30.200.20:FF:000154">
    <property type="entry name" value="probable serine/threonine-protein kinase At4g35230"/>
    <property type="match status" value="1"/>
</dbReference>
<evidence type="ECO:0000256" key="3">
    <source>
        <dbReference type="ARBA" id="ARBA00012513"/>
    </source>
</evidence>
<evidence type="ECO:0000256" key="7">
    <source>
        <dbReference type="ARBA" id="ARBA00022707"/>
    </source>
</evidence>
<dbReference type="Gene3D" id="1.25.40.10">
    <property type="entry name" value="Tetratricopeptide repeat domain"/>
    <property type="match status" value="1"/>
</dbReference>
<evidence type="ECO:0000256" key="4">
    <source>
        <dbReference type="ARBA" id="ARBA00022475"/>
    </source>
</evidence>
<dbReference type="SUPFAM" id="SSF48452">
    <property type="entry name" value="TPR-like"/>
    <property type="match status" value="1"/>
</dbReference>
<comment type="catalytic activity">
    <reaction evidence="14">
        <text>L-seryl-[protein] + ATP = O-phospho-L-seryl-[protein] + ADP + H(+)</text>
        <dbReference type="Rhea" id="RHEA:17989"/>
        <dbReference type="Rhea" id="RHEA-COMP:9863"/>
        <dbReference type="Rhea" id="RHEA-COMP:11604"/>
        <dbReference type="ChEBI" id="CHEBI:15378"/>
        <dbReference type="ChEBI" id="CHEBI:29999"/>
        <dbReference type="ChEBI" id="CHEBI:30616"/>
        <dbReference type="ChEBI" id="CHEBI:83421"/>
        <dbReference type="ChEBI" id="CHEBI:456216"/>
        <dbReference type="EC" id="2.7.11.1"/>
    </reaction>
</comment>
<keyword evidence="5" id="KW-0723">Serine/threonine-protein kinase</keyword>
<reference evidence="17" key="2">
    <citation type="journal article" date="2024" name="Plant">
        <title>Genomic evolution and insights into agronomic trait innovations of Sesamum species.</title>
        <authorList>
            <person name="Miao H."/>
            <person name="Wang L."/>
            <person name="Qu L."/>
            <person name="Liu H."/>
            <person name="Sun Y."/>
            <person name="Le M."/>
            <person name="Wang Q."/>
            <person name="Wei S."/>
            <person name="Zheng Y."/>
            <person name="Lin W."/>
            <person name="Duan Y."/>
            <person name="Cao H."/>
            <person name="Xiong S."/>
            <person name="Wang X."/>
            <person name="Wei L."/>
            <person name="Li C."/>
            <person name="Ma Q."/>
            <person name="Ju M."/>
            <person name="Zhao R."/>
            <person name="Li G."/>
            <person name="Mu C."/>
            <person name="Tian Q."/>
            <person name="Mei H."/>
            <person name="Zhang T."/>
            <person name="Gao T."/>
            <person name="Zhang H."/>
        </authorList>
    </citation>
    <scope>NUCLEOTIDE SEQUENCE</scope>
    <source>
        <strain evidence="17">KEN1</strain>
    </source>
</reference>
<dbReference type="GO" id="GO:0004674">
    <property type="term" value="F:protein serine/threonine kinase activity"/>
    <property type="evidence" value="ECO:0007669"/>
    <property type="project" value="UniProtKB-KW"/>
</dbReference>
<keyword evidence="15" id="KW-1133">Transmembrane helix</keyword>
<evidence type="ECO:0000256" key="11">
    <source>
        <dbReference type="ARBA" id="ARBA00023136"/>
    </source>
</evidence>
<keyword evidence="8" id="KW-0547">Nucleotide-binding</keyword>
<comment type="subcellular location">
    <subcellularLocation>
        <location evidence="1">Cell membrane</location>
        <topology evidence="1">Lipid-anchor</topology>
    </subcellularLocation>
</comment>
<dbReference type="GO" id="GO:0009742">
    <property type="term" value="P:brassinosteroid mediated signaling pathway"/>
    <property type="evidence" value="ECO:0007669"/>
    <property type="project" value="InterPro"/>
</dbReference>
<proteinExistence type="inferred from homology"/>
<dbReference type="Gene3D" id="1.10.510.10">
    <property type="entry name" value="Transferase(Phosphotransferase) domain 1"/>
    <property type="match status" value="1"/>
</dbReference>
<keyword evidence="15" id="KW-0812">Transmembrane</keyword>
<evidence type="ECO:0000256" key="8">
    <source>
        <dbReference type="ARBA" id="ARBA00022741"/>
    </source>
</evidence>
<keyword evidence="7" id="KW-0519">Myristate</keyword>
<keyword evidence="6" id="KW-0808">Transferase</keyword>
<evidence type="ECO:0000256" key="13">
    <source>
        <dbReference type="ARBA" id="ARBA00047899"/>
    </source>
</evidence>
<evidence type="ECO:0000256" key="1">
    <source>
        <dbReference type="ARBA" id="ARBA00004193"/>
    </source>
</evidence>
<keyword evidence="11 15" id="KW-0472">Membrane</keyword>
<dbReference type="GO" id="GO:0005886">
    <property type="term" value="C:plasma membrane"/>
    <property type="evidence" value="ECO:0007669"/>
    <property type="project" value="UniProtKB-SubCell"/>
</dbReference>